<keyword evidence="3 8" id="KW-0732">Signal</keyword>
<evidence type="ECO:0000256" key="5">
    <source>
        <dbReference type="ARBA" id="ARBA00023277"/>
    </source>
</evidence>
<evidence type="ECO:0000313" key="9">
    <source>
        <dbReference type="EMBL" id="MBP2475054.1"/>
    </source>
</evidence>
<gene>
    <name evidence="9" type="ORF">JOF53_003926</name>
</gene>
<organism evidence="9 10">
    <name type="scientific">Crossiella equi</name>
    <dbReference type="NCBI Taxonomy" id="130796"/>
    <lineage>
        <taxon>Bacteria</taxon>
        <taxon>Bacillati</taxon>
        <taxon>Actinomycetota</taxon>
        <taxon>Actinomycetes</taxon>
        <taxon>Pseudonocardiales</taxon>
        <taxon>Pseudonocardiaceae</taxon>
        <taxon>Crossiella</taxon>
    </lineage>
</organism>
<dbReference type="EMBL" id="JAGIOO010000001">
    <property type="protein sequence ID" value="MBP2475054.1"/>
    <property type="molecule type" value="Genomic_DNA"/>
</dbReference>
<evidence type="ECO:0000256" key="8">
    <source>
        <dbReference type="SAM" id="SignalP"/>
    </source>
</evidence>
<evidence type="ECO:0000256" key="7">
    <source>
        <dbReference type="ARBA" id="ARBA00023326"/>
    </source>
</evidence>
<protein>
    <recommendedName>
        <fullName evidence="11">Chitosanase of glycosyl hydrolase group 75</fullName>
    </recommendedName>
</protein>
<comment type="caution">
    <text evidence="9">The sequence shown here is derived from an EMBL/GenBank/DDBJ whole genome shotgun (WGS) entry which is preliminary data.</text>
</comment>
<proteinExistence type="predicted"/>
<evidence type="ECO:0000256" key="6">
    <source>
        <dbReference type="ARBA" id="ARBA00023295"/>
    </source>
</evidence>
<evidence type="ECO:0008006" key="11">
    <source>
        <dbReference type="Google" id="ProtNLM"/>
    </source>
</evidence>
<evidence type="ECO:0000313" key="10">
    <source>
        <dbReference type="Proteomes" id="UP001519363"/>
    </source>
</evidence>
<evidence type="ECO:0000256" key="3">
    <source>
        <dbReference type="ARBA" id="ARBA00022729"/>
    </source>
</evidence>
<name>A0ABS5AEP8_9PSEU</name>
<dbReference type="PANTHER" id="PTHR42061:SF6">
    <property type="entry name" value="ENDO-CHITOSANASE"/>
    <property type="match status" value="1"/>
</dbReference>
<keyword evidence="5" id="KW-0119">Carbohydrate metabolism</keyword>
<evidence type="ECO:0000256" key="2">
    <source>
        <dbReference type="ARBA" id="ARBA00022525"/>
    </source>
</evidence>
<reference evidence="9 10" key="1">
    <citation type="submission" date="2021-03" db="EMBL/GenBank/DDBJ databases">
        <title>Sequencing the genomes of 1000 actinobacteria strains.</title>
        <authorList>
            <person name="Klenk H.-P."/>
        </authorList>
    </citation>
    <scope>NUCLEOTIDE SEQUENCE [LARGE SCALE GENOMIC DNA]</scope>
    <source>
        <strain evidence="9 10">DSM 44580</strain>
    </source>
</reference>
<dbReference type="Pfam" id="PF07335">
    <property type="entry name" value="Glyco_hydro_75"/>
    <property type="match status" value="1"/>
</dbReference>
<dbReference type="RefSeq" id="WP_209707168.1">
    <property type="nucleotide sequence ID" value="NZ_JAGIOO010000001.1"/>
</dbReference>
<keyword evidence="4" id="KW-0378">Hydrolase</keyword>
<evidence type="ECO:0000256" key="1">
    <source>
        <dbReference type="ARBA" id="ARBA00004613"/>
    </source>
</evidence>
<feature type="chain" id="PRO_5045639616" description="Chitosanase of glycosyl hydrolase group 75" evidence="8">
    <location>
        <begin position="21"/>
        <end position="222"/>
    </location>
</feature>
<dbReference type="Proteomes" id="UP001519363">
    <property type="component" value="Unassembled WGS sequence"/>
</dbReference>
<dbReference type="PANTHER" id="PTHR42061">
    <property type="entry name" value="ENDO-CHITOSANASE"/>
    <property type="match status" value="1"/>
</dbReference>
<sequence length="222" mass="22527">MKVVLAVAALLFGLATPAHAAPPTAAQLKAAVASCAKQVSSGKYAHDAGGSRTVPVCATRTAVHWRADLDIDCDGQRTAKCNPSTDPYWQNQTAFTQSNGAPLNAEKLPFIVVPLPSSTWNYKNSGITGGTVAAAVYKDKVVYGVVGDLGPAGIIGEASYRMAELLGINPHPSTGGVSGAVVDFVVFPGVKASPIENNATAVAKGQQAAAGLVAGVTVDGRG</sequence>
<keyword evidence="10" id="KW-1185">Reference proteome</keyword>
<accession>A0ABS5AEP8</accession>
<keyword evidence="7" id="KW-0624">Polysaccharide degradation</keyword>
<comment type="subcellular location">
    <subcellularLocation>
        <location evidence="1">Secreted</location>
    </subcellularLocation>
</comment>
<keyword evidence="6" id="KW-0326">Glycosidase</keyword>
<feature type="signal peptide" evidence="8">
    <location>
        <begin position="1"/>
        <end position="20"/>
    </location>
</feature>
<evidence type="ECO:0000256" key="4">
    <source>
        <dbReference type="ARBA" id="ARBA00022801"/>
    </source>
</evidence>
<dbReference type="InterPro" id="IPR009939">
    <property type="entry name" value="Chitosanase_fungal"/>
</dbReference>
<keyword evidence="2" id="KW-0964">Secreted</keyword>